<keyword evidence="2" id="KW-0964">Secreted</keyword>
<dbReference type="SMART" id="SM00034">
    <property type="entry name" value="CLECT"/>
    <property type="match status" value="1"/>
</dbReference>
<dbReference type="Pfam" id="PF00059">
    <property type="entry name" value="Lectin_C"/>
    <property type="match status" value="1"/>
</dbReference>
<dbReference type="PROSITE" id="PS50041">
    <property type="entry name" value="C_TYPE_LECTIN_2"/>
    <property type="match status" value="1"/>
</dbReference>
<dbReference type="SUPFAM" id="SSF56436">
    <property type="entry name" value="C-type lectin-like"/>
    <property type="match status" value="1"/>
</dbReference>
<feature type="domain" description="C-type lectin" evidence="7">
    <location>
        <begin position="163"/>
        <end position="278"/>
    </location>
</feature>
<dbReference type="PANTHER" id="PTHR22799:SF1">
    <property type="entry name" value="C-TYPE LECTIN DOMAIN FAMILY 11 MEMBER A"/>
    <property type="match status" value="1"/>
</dbReference>
<dbReference type="InterPro" id="IPR001304">
    <property type="entry name" value="C-type_lectin-like"/>
</dbReference>
<evidence type="ECO:0000256" key="6">
    <source>
        <dbReference type="ARBA" id="ARBA00023278"/>
    </source>
</evidence>
<dbReference type="Gene3D" id="3.10.100.10">
    <property type="entry name" value="Mannose-Binding Protein A, subunit A"/>
    <property type="match status" value="1"/>
</dbReference>
<dbReference type="eggNOG" id="KOG4297">
    <property type="taxonomic scope" value="Eukaryota"/>
</dbReference>
<dbReference type="PROSITE" id="PS00615">
    <property type="entry name" value="C_TYPE_LECTIN_1"/>
    <property type="match status" value="1"/>
</dbReference>
<reference evidence="8 9" key="1">
    <citation type="journal article" date="2013" name="Nat. Commun.">
        <title>Genome analysis reveals insights into physiology and longevity of the Brandt's bat Myotis brandtii.</title>
        <authorList>
            <person name="Seim I."/>
            <person name="Fang X."/>
            <person name="Xiong Z."/>
            <person name="Lobanov A.V."/>
            <person name="Huang Z."/>
            <person name="Ma S."/>
            <person name="Feng Y."/>
            <person name="Turanov A.A."/>
            <person name="Zhu Y."/>
            <person name="Lenz T.L."/>
            <person name="Gerashchenko M.V."/>
            <person name="Fan D."/>
            <person name="Hee Yim S."/>
            <person name="Yao X."/>
            <person name="Jordan D."/>
            <person name="Xiong Y."/>
            <person name="Ma Y."/>
            <person name="Lyapunov A.N."/>
            <person name="Chen G."/>
            <person name="Kulakova O.I."/>
            <person name="Sun Y."/>
            <person name="Lee S.G."/>
            <person name="Bronson R.T."/>
            <person name="Moskalev A.A."/>
            <person name="Sunyaev S.R."/>
            <person name="Zhang G."/>
            <person name="Krogh A."/>
            <person name="Wang J."/>
            <person name="Gladyshev V.N."/>
        </authorList>
    </citation>
    <scope>NUCLEOTIDE SEQUENCE [LARGE SCALE GENOMIC DNA]</scope>
</reference>
<comment type="subcellular location">
    <subcellularLocation>
        <location evidence="1">Secreted</location>
    </subcellularLocation>
</comment>
<protein>
    <submittedName>
        <fullName evidence="8">Pulmonary surfactant-associated protein D</fullName>
    </submittedName>
</protein>
<accession>S7N2E5</accession>
<keyword evidence="6" id="KW-0379">Hydroxylation</keyword>
<dbReference type="InterPro" id="IPR016186">
    <property type="entry name" value="C-type_lectin-like/link_sf"/>
</dbReference>
<sequence>MCTPVSWVTTGLRSVEVECLHLRNLKECRADLQVLLLLLPGPGLCPFLLLLQVHQELEGQWGCLDLLAQLGPKGTMALLENLDRRETRGHVDLRDLQVCLGRLDQRVPQECRGMWDHKANQAPKESLGPKVGDTAALRQQVEALQGAFLQYKKVELFPNGRGVGQKVFKAAYFEKPFQEAQQVCAQAGGQLPSPRSEAENEALQQLVEVENKDRVFLSMTDFQTEGRFTYPGGEPLVYSNWNPGEPNNKDGNEHCVEMYTNGQWNDLPCEEIRPVICEF</sequence>
<keyword evidence="4" id="KW-0430">Lectin</keyword>
<organism evidence="8 9">
    <name type="scientific">Myotis brandtii</name>
    <name type="common">Brandt's bat</name>
    <dbReference type="NCBI Taxonomy" id="109478"/>
    <lineage>
        <taxon>Eukaryota</taxon>
        <taxon>Metazoa</taxon>
        <taxon>Chordata</taxon>
        <taxon>Craniata</taxon>
        <taxon>Vertebrata</taxon>
        <taxon>Euteleostomi</taxon>
        <taxon>Mammalia</taxon>
        <taxon>Eutheria</taxon>
        <taxon>Laurasiatheria</taxon>
        <taxon>Chiroptera</taxon>
        <taxon>Yangochiroptera</taxon>
        <taxon>Vespertilionidae</taxon>
        <taxon>Myotis</taxon>
    </lineage>
</organism>
<dbReference type="Pfam" id="PF09006">
    <property type="entry name" value="Surfac_D-trimer"/>
    <property type="match status" value="1"/>
</dbReference>
<evidence type="ECO:0000256" key="3">
    <source>
        <dbReference type="ARBA" id="ARBA00022729"/>
    </source>
</evidence>
<proteinExistence type="predicted"/>
<evidence type="ECO:0000256" key="1">
    <source>
        <dbReference type="ARBA" id="ARBA00004613"/>
    </source>
</evidence>
<dbReference type="InterPro" id="IPR051663">
    <property type="entry name" value="CLec_Tetranectin-domain"/>
</dbReference>
<dbReference type="AlphaFoldDB" id="S7N2E5"/>
<dbReference type="GO" id="GO:0005615">
    <property type="term" value="C:extracellular space"/>
    <property type="evidence" value="ECO:0007669"/>
    <property type="project" value="TreeGrafter"/>
</dbReference>
<keyword evidence="3" id="KW-0732">Signal</keyword>
<evidence type="ECO:0000256" key="2">
    <source>
        <dbReference type="ARBA" id="ARBA00022525"/>
    </source>
</evidence>
<dbReference type="InterPro" id="IPR015097">
    <property type="entry name" value="Surfac_D-trimer"/>
</dbReference>
<dbReference type="Proteomes" id="UP000052978">
    <property type="component" value="Unassembled WGS sequence"/>
</dbReference>
<keyword evidence="9" id="KW-1185">Reference proteome</keyword>
<dbReference type="Gene3D" id="1.20.5.360">
    <property type="entry name" value="SFTPD helical domain"/>
    <property type="match status" value="1"/>
</dbReference>
<dbReference type="InterPro" id="IPR018378">
    <property type="entry name" value="C-type_lectin_CS"/>
</dbReference>
<dbReference type="FunFam" id="3.10.100.10:FF:000045">
    <property type="entry name" value="Pulmonary surfactant-associated protein D"/>
    <property type="match status" value="1"/>
</dbReference>
<evidence type="ECO:0000256" key="4">
    <source>
        <dbReference type="ARBA" id="ARBA00022734"/>
    </source>
</evidence>
<evidence type="ECO:0000256" key="5">
    <source>
        <dbReference type="ARBA" id="ARBA00023157"/>
    </source>
</evidence>
<evidence type="ECO:0000313" key="8">
    <source>
        <dbReference type="EMBL" id="EPQ11171.1"/>
    </source>
</evidence>
<evidence type="ECO:0000259" key="7">
    <source>
        <dbReference type="PROSITE" id="PS50041"/>
    </source>
</evidence>
<dbReference type="GO" id="GO:0008083">
    <property type="term" value="F:growth factor activity"/>
    <property type="evidence" value="ECO:0007669"/>
    <property type="project" value="TreeGrafter"/>
</dbReference>
<dbReference type="GO" id="GO:0030246">
    <property type="term" value="F:carbohydrate binding"/>
    <property type="evidence" value="ECO:0007669"/>
    <property type="project" value="UniProtKB-KW"/>
</dbReference>
<dbReference type="SUPFAM" id="SSF57944">
    <property type="entry name" value="Triple coiled coil domain of C-type lectins"/>
    <property type="match status" value="1"/>
</dbReference>
<dbReference type="EMBL" id="KE163202">
    <property type="protein sequence ID" value="EPQ11171.1"/>
    <property type="molecule type" value="Genomic_DNA"/>
</dbReference>
<evidence type="ECO:0000313" key="9">
    <source>
        <dbReference type="Proteomes" id="UP000052978"/>
    </source>
</evidence>
<name>S7N2E5_MYOBR</name>
<dbReference type="InterPro" id="IPR016187">
    <property type="entry name" value="CTDL_fold"/>
</dbReference>
<gene>
    <name evidence="8" type="ORF">D623_10018168</name>
</gene>
<dbReference type="GO" id="GO:0001503">
    <property type="term" value="P:ossification"/>
    <property type="evidence" value="ECO:0007669"/>
    <property type="project" value="TreeGrafter"/>
</dbReference>
<keyword evidence="5" id="KW-1015">Disulfide bond</keyword>
<dbReference type="PANTHER" id="PTHR22799">
    <property type="entry name" value="TETRANECTIN-RELATED"/>
    <property type="match status" value="1"/>
</dbReference>